<evidence type="ECO:0000313" key="9">
    <source>
        <dbReference type="EMBL" id="CAB5070091.1"/>
    </source>
</evidence>
<organism evidence="2">
    <name type="scientific">freshwater metagenome</name>
    <dbReference type="NCBI Taxonomy" id="449393"/>
    <lineage>
        <taxon>unclassified sequences</taxon>
        <taxon>metagenomes</taxon>
        <taxon>ecological metagenomes</taxon>
    </lineage>
</organism>
<sequence length="170" mass="19419">MTTYRLAPRPISLLPLSSKEPELWDHPMLALFRDAEQAPFIQAPLLYSIISNFGEDFDPDFCPQPTSASDLPDLETWTLKFGRSVLEIYAAKRQPAQLARWCHRTIYSQLTQSVGTQSEVGRIRKLHQSQPLDGICESTITIRFGDRIRSLALRFEGVDKRWLCTALNLL</sequence>
<accession>A0A6J6NEW8</accession>
<dbReference type="EMBL" id="CAEZXO010000001">
    <property type="protein sequence ID" value="CAB4683588.1"/>
    <property type="molecule type" value="Genomic_DNA"/>
</dbReference>
<evidence type="ECO:0000313" key="8">
    <source>
        <dbReference type="EMBL" id="CAB4970782.1"/>
    </source>
</evidence>
<gene>
    <name evidence="2" type="ORF">UFOPK2510_00121</name>
    <name evidence="3" type="ORF">UFOPK2718_01352</name>
    <name evidence="4" type="ORF">UFOPK2936_00155</name>
    <name evidence="5" type="ORF">UFOPK3174_00058</name>
    <name evidence="6" type="ORF">UFOPK3328_00506</name>
    <name evidence="7" type="ORF">UFOPK3779_00541</name>
    <name evidence="8" type="ORF">UFOPK3913_00392</name>
    <name evidence="1" type="ORF">UFOPK4107_00940</name>
    <name evidence="9" type="ORF">UFOPK4403_00274</name>
</gene>
<dbReference type="EMBL" id="CAESAE010000005">
    <property type="protein sequence ID" value="CAB4340269.1"/>
    <property type="molecule type" value="Genomic_DNA"/>
</dbReference>
<dbReference type="EMBL" id="CAFBQX010000001">
    <property type="protein sequence ID" value="CAB5070091.1"/>
    <property type="molecule type" value="Genomic_DNA"/>
</dbReference>
<dbReference type="EMBL" id="CAFBLD010000003">
    <property type="protein sequence ID" value="CAB4861466.1"/>
    <property type="molecule type" value="Genomic_DNA"/>
</dbReference>
<dbReference type="EMBL" id="CAEZYM010000016">
    <property type="protein sequence ID" value="CAB4732521.1"/>
    <property type="molecule type" value="Genomic_DNA"/>
</dbReference>
<evidence type="ECO:0000313" key="3">
    <source>
        <dbReference type="EMBL" id="CAB4732521.1"/>
    </source>
</evidence>
<evidence type="ECO:0000313" key="6">
    <source>
        <dbReference type="EMBL" id="CAB4861466.1"/>
    </source>
</evidence>
<evidence type="ECO:0000313" key="4">
    <source>
        <dbReference type="EMBL" id="CAB4770429.1"/>
    </source>
</evidence>
<dbReference type="EMBL" id="CAFABH010000001">
    <property type="protein sequence ID" value="CAB4818453.1"/>
    <property type="molecule type" value="Genomic_DNA"/>
</dbReference>
<evidence type="ECO:0000313" key="7">
    <source>
        <dbReference type="EMBL" id="CAB4941182.1"/>
    </source>
</evidence>
<reference evidence="2" key="1">
    <citation type="submission" date="2020-05" db="EMBL/GenBank/DDBJ databases">
        <authorList>
            <person name="Chiriac C."/>
            <person name="Salcher M."/>
            <person name="Ghai R."/>
            <person name="Kavagutti S V."/>
        </authorList>
    </citation>
    <scope>NUCLEOTIDE SEQUENCE</scope>
</reference>
<dbReference type="EMBL" id="CAFBNH010000003">
    <property type="protein sequence ID" value="CAB4941182.1"/>
    <property type="molecule type" value="Genomic_DNA"/>
</dbReference>
<evidence type="ECO:0000313" key="5">
    <source>
        <dbReference type="EMBL" id="CAB4818453.1"/>
    </source>
</evidence>
<dbReference type="InterPro" id="IPR045596">
    <property type="entry name" value="DUF6459"/>
</dbReference>
<dbReference type="Pfam" id="PF20060">
    <property type="entry name" value="DUF6459"/>
    <property type="match status" value="1"/>
</dbReference>
<protein>
    <submittedName>
        <fullName evidence="2">Unannotated protein</fullName>
    </submittedName>
</protein>
<dbReference type="EMBL" id="CAEZZW010000001">
    <property type="protein sequence ID" value="CAB4770429.1"/>
    <property type="molecule type" value="Genomic_DNA"/>
</dbReference>
<name>A0A6J6NEW8_9ZZZZ</name>
<evidence type="ECO:0000313" key="2">
    <source>
        <dbReference type="EMBL" id="CAB4683588.1"/>
    </source>
</evidence>
<evidence type="ECO:0000313" key="1">
    <source>
        <dbReference type="EMBL" id="CAB4340269.1"/>
    </source>
</evidence>
<dbReference type="AlphaFoldDB" id="A0A6J6NEW8"/>
<proteinExistence type="predicted"/>
<dbReference type="EMBL" id="CAFBOC010000003">
    <property type="protein sequence ID" value="CAB4970782.1"/>
    <property type="molecule type" value="Genomic_DNA"/>
</dbReference>